<evidence type="ECO:0000256" key="2">
    <source>
        <dbReference type="ARBA" id="ARBA00022801"/>
    </source>
</evidence>
<dbReference type="RefSeq" id="WP_092348414.1">
    <property type="nucleotide sequence ID" value="NZ_FNQN01000006.1"/>
</dbReference>
<evidence type="ECO:0000259" key="6">
    <source>
        <dbReference type="PROSITE" id="PS51192"/>
    </source>
</evidence>
<dbReference type="FunFam" id="3.40.50.300:FF:002125">
    <property type="entry name" value="ATP-dependent helicase HrpB"/>
    <property type="match status" value="1"/>
</dbReference>
<evidence type="ECO:0000256" key="3">
    <source>
        <dbReference type="ARBA" id="ARBA00022806"/>
    </source>
</evidence>
<sequence length="819" mass="91311">MTPPINDILPELKTALAAHQTVILQAPPGAGKTTQVPLALLDADWLQGKKILMLEPRRLAATNAARYMSKLRSESVGGTIGYTIRYQRQVSKQTRIEVVTEGILTRRLQSNPELEGVGLIIFDEFHERNLNSDLALALCYDAQQGLRDDLKILIMSATLDAEPLAKLLNAPLLSSAGRSYPVTIHYAAQETDNLIAGTTAAVHRALAETEGDILVFLPGAGEINRCRQLLMGLNEVDICPLYGALPYPDQEKAIKSGIRRKVVLATNIAETSLTIAGIRVVIDSGYARQPRFDPASGLTRLELVRISQASAAQRTGRAGRLSAGVCYRLWSQGAHGSLLPFTPPEIRNADLAPLVLELANWGCPNPLELTWLDPPPTGGLQAGRRLLQLLNALSSSHQLTTIGRALAKLPTHPRLGRLLLAAEKLDCLSLGCDLVALLSEPSPDRYQQLQTQLETLWRCRKQGQLEAYRNIERAAAYWRKRYQLKPVNGLPNNNRRLLGKLLASAFPDRIGRLRHGENDRYLFASGRGGQLQKNSPLHKQKFLVATELTGKRGQEGQIIQATGLELTDILTLYPDCPWTKEVFWDDQTGRIVARNVQQFGKLNLAEKPASSSMEESSTVLLEMLRTKGLEVLNWTPEVETFRARVALIRGAYPDENWLELSNAKLLINIEDWLLPFIADVKNTNGLQKINLLAALQSLFTWQQLRKIDKLTPERLKVASGSSIKIQYYLNSQPILAVKLQEMFGESDTPHIGAGRIPVQLHLLSPAGRPLQVTQDLRTFWDDVYPEVKKEMRGRYPKHPWPDDPWNALPTRYTKQRRGR</sequence>
<dbReference type="PIRSF" id="PIRSF005496">
    <property type="entry name" value="ATP_hel_hrpB"/>
    <property type="match status" value="1"/>
</dbReference>
<dbReference type="Pfam" id="PF00271">
    <property type="entry name" value="Helicase_C"/>
    <property type="match status" value="1"/>
</dbReference>
<evidence type="ECO:0000256" key="5">
    <source>
        <dbReference type="SAM" id="MobiDB-lite"/>
    </source>
</evidence>
<dbReference type="EMBL" id="FNQN01000006">
    <property type="protein sequence ID" value="SEA49321.1"/>
    <property type="molecule type" value="Genomic_DNA"/>
</dbReference>
<dbReference type="Pfam" id="PF08482">
    <property type="entry name" value="HrpB_C"/>
    <property type="match status" value="1"/>
</dbReference>
<dbReference type="InterPro" id="IPR001650">
    <property type="entry name" value="Helicase_C-like"/>
</dbReference>
<dbReference type="CDD" id="cd18791">
    <property type="entry name" value="SF2_C_RHA"/>
    <property type="match status" value="1"/>
</dbReference>
<dbReference type="STRING" id="37625.SAMN05660420_02283"/>
<evidence type="ECO:0000313" key="8">
    <source>
        <dbReference type="EMBL" id="SEA49321.1"/>
    </source>
</evidence>
<keyword evidence="3 8" id="KW-0347">Helicase</keyword>
<dbReference type="InterPro" id="IPR014001">
    <property type="entry name" value="Helicase_ATP-bd"/>
</dbReference>
<evidence type="ECO:0000259" key="7">
    <source>
        <dbReference type="PROSITE" id="PS51194"/>
    </source>
</evidence>
<keyword evidence="1" id="KW-0547">Nucleotide-binding</keyword>
<dbReference type="AlphaFoldDB" id="A0A1H4BMG0"/>
<dbReference type="Proteomes" id="UP000199409">
    <property type="component" value="Unassembled WGS sequence"/>
</dbReference>
<dbReference type="PROSITE" id="PS51192">
    <property type="entry name" value="HELICASE_ATP_BIND_1"/>
    <property type="match status" value="1"/>
</dbReference>
<evidence type="ECO:0000256" key="1">
    <source>
        <dbReference type="ARBA" id="ARBA00022741"/>
    </source>
</evidence>
<dbReference type="PANTHER" id="PTHR43519">
    <property type="entry name" value="ATP-DEPENDENT RNA HELICASE HRPB"/>
    <property type="match status" value="1"/>
</dbReference>
<evidence type="ECO:0000313" key="9">
    <source>
        <dbReference type="Proteomes" id="UP000199409"/>
    </source>
</evidence>
<gene>
    <name evidence="8" type="ORF">SAMN05660420_02283</name>
</gene>
<dbReference type="SUPFAM" id="SSF52540">
    <property type="entry name" value="P-loop containing nucleoside triphosphate hydrolases"/>
    <property type="match status" value="1"/>
</dbReference>
<dbReference type="GO" id="GO:0016787">
    <property type="term" value="F:hydrolase activity"/>
    <property type="evidence" value="ECO:0007669"/>
    <property type="project" value="UniProtKB-KW"/>
</dbReference>
<dbReference type="PROSITE" id="PS51194">
    <property type="entry name" value="HELICASE_CTER"/>
    <property type="match status" value="1"/>
</dbReference>
<keyword evidence="4" id="KW-0067">ATP-binding</keyword>
<proteinExistence type="predicted"/>
<dbReference type="PANTHER" id="PTHR43519:SF1">
    <property type="entry name" value="ATP-DEPENDENT RNA HELICASE HRPB"/>
    <property type="match status" value="1"/>
</dbReference>
<dbReference type="GO" id="GO:0004386">
    <property type="term" value="F:helicase activity"/>
    <property type="evidence" value="ECO:0007669"/>
    <property type="project" value="UniProtKB-KW"/>
</dbReference>
<dbReference type="GO" id="GO:0005524">
    <property type="term" value="F:ATP binding"/>
    <property type="evidence" value="ECO:0007669"/>
    <property type="project" value="UniProtKB-KW"/>
</dbReference>
<dbReference type="OrthoDB" id="9805617at2"/>
<dbReference type="InterPro" id="IPR011545">
    <property type="entry name" value="DEAD/DEAH_box_helicase_dom"/>
</dbReference>
<accession>A0A1H4BMG0</accession>
<keyword evidence="2" id="KW-0378">Hydrolase</keyword>
<dbReference type="Gene3D" id="1.20.120.1080">
    <property type="match status" value="1"/>
</dbReference>
<dbReference type="CDD" id="cd17990">
    <property type="entry name" value="DEXHc_HrpB"/>
    <property type="match status" value="1"/>
</dbReference>
<dbReference type="SMART" id="SM00847">
    <property type="entry name" value="HA2"/>
    <property type="match status" value="1"/>
</dbReference>
<dbReference type="GO" id="GO:0003676">
    <property type="term" value="F:nucleic acid binding"/>
    <property type="evidence" value="ECO:0007669"/>
    <property type="project" value="InterPro"/>
</dbReference>
<dbReference type="Gene3D" id="3.40.50.300">
    <property type="entry name" value="P-loop containing nucleotide triphosphate hydrolases"/>
    <property type="match status" value="2"/>
</dbReference>
<name>A0A1H4BMG0_9BACT</name>
<keyword evidence="9" id="KW-1185">Reference proteome</keyword>
<organism evidence="8 9">
    <name type="scientific">Desulfuromusa kysingii</name>
    <dbReference type="NCBI Taxonomy" id="37625"/>
    <lineage>
        <taxon>Bacteria</taxon>
        <taxon>Pseudomonadati</taxon>
        <taxon>Thermodesulfobacteriota</taxon>
        <taxon>Desulfuromonadia</taxon>
        <taxon>Desulfuromonadales</taxon>
        <taxon>Geopsychrobacteraceae</taxon>
        <taxon>Desulfuromusa</taxon>
    </lineage>
</organism>
<dbReference type="NCBIfam" id="TIGR01970">
    <property type="entry name" value="DEAH_box_HrpB"/>
    <property type="match status" value="1"/>
</dbReference>
<dbReference type="SMART" id="SM00487">
    <property type="entry name" value="DEXDc"/>
    <property type="match status" value="1"/>
</dbReference>
<feature type="domain" description="Helicase C-terminal" evidence="7">
    <location>
        <begin position="201"/>
        <end position="362"/>
    </location>
</feature>
<dbReference type="InterPro" id="IPR027417">
    <property type="entry name" value="P-loop_NTPase"/>
</dbReference>
<dbReference type="InterPro" id="IPR049614">
    <property type="entry name" value="HrpB_DEXH"/>
</dbReference>
<dbReference type="Pfam" id="PF00270">
    <property type="entry name" value="DEAD"/>
    <property type="match status" value="1"/>
</dbReference>
<protein>
    <submittedName>
        <fullName evidence="8">ATP-dependent helicase HrpB</fullName>
    </submittedName>
</protein>
<reference evidence="8 9" key="1">
    <citation type="submission" date="2016-10" db="EMBL/GenBank/DDBJ databases">
        <authorList>
            <person name="de Groot N.N."/>
        </authorList>
    </citation>
    <scope>NUCLEOTIDE SEQUENCE [LARGE SCALE GENOMIC DNA]</scope>
    <source>
        <strain evidence="8 9">DSM 7343</strain>
    </source>
</reference>
<dbReference type="InterPro" id="IPR010225">
    <property type="entry name" value="HrpB"/>
</dbReference>
<dbReference type="InterPro" id="IPR007502">
    <property type="entry name" value="Helicase-assoc_dom"/>
</dbReference>
<dbReference type="InterPro" id="IPR013689">
    <property type="entry name" value="RNA_helicase_ATP-dep_HrpB_C"/>
</dbReference>
<dbReference type="SMART" id="SM00490">
    <property type="entry name" value="HELICc"/>
    <property type="match status" value="1"/>
</dbReference>
<evidence type="ECO:0000256" key="4">
    <source>
        <dbReference type="ARBA" id="ARBA00022840"/>
    </source>
</evidence>
<feature type="region of interest" description="Disordered" evidence="5">
    <location>
        <begin position="793"/>
        <end position="819"/>
    </location>
</feature>
<feature type="domain" description="Helicase ATP-binding" evidence="6">
    <location>
        <begin position="13"/>
        <end position="177"/>
    </location>
</feature>